<dbReference type="EMBL" id="QVFV01000010">
    <property type="protein sequence ID" value="RZM75005.1"/>
    <property type="molecule type" value="Genomic_DNA"/>
</dbReference>
<dbReference type="AlphaFoldDB" id="A0A4Q7E169"/>
<dbReference type="InterPro" id="IPR021147">
    <property type="entry name" value="DUF697"/>
</dbReference>
<accession>A0A4Q7E169</accession>
<dbReference type="Proteomes" id="UP000292459">
    <property type="component" value="Unassembled WGS sequence"/>
</dbReference>
<name>A0A4Q7E169_9CYAN</name>
<evidence type="ECO:0000256" key="4">
    <source>
        <dbReference type="ARBA" id="ARBA00023136"/>
    </source>
</evidence>
<dbReference type="OrthoDB" id="494524at2"/>
<dbReference type="Pfam" id="PF01926">
    <property type="entry name" value="MMR_HSR1"/>
    <property type="match status" value="1"/>
</dbReference>
<dbReference type="CDD" id="cd00880">
    <property type="entry name" value="Era_like"/>
    <property type="match status" value="1"/>
</dbReference>
<evidence type="ECO:0000313" key="7">
    <source>
        <dbReference type="Proteomes" id="UP000292459"/>
    </source>
</evidence>
<keyword evidence="2" id="KW-0812">Transmembrane</keyword>
<dbReference type="PANTHER" id="PTHR42714">
    <property type="entry name" value="TRNA MODIFICATION GTPASE GTPBP3"/>
    <property type="match status" value="1"/>
</dbReference>
<dbReference type="PANTHER" id="PTHR42714:SF6">
    <property type="entry name" value="TRANSLATION INITIATION FACTOR IF-2"/>
    <property type="match status" value="1"/>
</dbReference>
<feature type="domain" description="G" evidence="5">
    <location>
        <begin position="69"/>
        <end position="188"/>
    </location>
</feature>
<dbReference type="SUPFAM" id="SSF52540">
    <property type="entry name" value="P-loop containing nucleoside triphosphate hydrolases"/>
    <property type="match status" value="1"/>
</dbReference>
<dbReference type="GO" id="GO:0005737">
    <property type="term" value="C:cytoplasm"/>
    <property type="evidence" value="ECO:0007669"/>
    <property type="project" value="TreeGrafter"/>
</dbReference>
<dbReference type="GO" id="GO:0030488">
    <property type="term" value="P:tRNA methylation"/>
    <property type="evidence" value="ECO:0007669"/>
    <property type="project" value="TreeGrafter"/>
</dbReference>
<evidence type="ECO:0000259" key="5">
    <source>
        <dbReference type="Pfam" id="PF01926"/>
    </source>
</evidence>
<comment type="caution">
    <text evidence="6">The sequence shown here is derived from an EMBL/GenBank/DDBJ whole genome shotgun (WGS) entry which is preliminary data.</text>
</comment>
<evidence type="ECO:0000256" key="1">
    <source>
        <dbReference type="ARBA" id="ARBA00004141"/>
    </source>
</evidence>
<dbReference type="Pfam" id="PF05128">
    <property type="entry name" value="DUF697"/>
    <property type="match status" value="1"/>
</dbReference>
<dbReference type="GO" id="GO:0016020">
    <property type="term" value="C:membrane"/>
    <property type="evidence" value="ECO:0007669"/>
    <property type="project" value="UniProtKB-SubCell"/>
</dbReference>
<sequence length="473" mass="51061">MVCREPTVSTSASNRFQRVRQALRQSVQRYTPTLQTPVAADQQTQKAAVQEGVSALSALEARLAKPVLRVAVFGLVSRGKSAVINALVGEDILPTGPLHGVTRWPRSVYWRPPIEAVHDVEELPQIELIDTPGLDEVDGEARGAMAQDVAHQADLILFVVAGDITRTEYDALVTLQAAKKPLLLVFNKVDLFPDTDRQAIYQVLTNLWKATNRDRPNAALAVDDVVMVAAAPAPLQVRVEWPDGKITHEWEQLPPQMDSLKQALLTIARQDGTTLIALNALREADSLETDMARRAIALHHEEAEALIWKFAKYKALAVALNPIAVLDLAGGFVTDLVMIRALAKLYGLPITQHEAKKLWQAIAKSSGTLLLSEVGTGLLLGTGKGAAAVWSMFDSAGGFSAMLSVMAAQAGASGYGTYAVGKAAQVYLEQGCTWGPNGVKAVMQDILSQIDSGSTVSRLRQELEAQLLAKSDR</sequence>
<dbReference type="InterPro" id="IPR027417">
    <property type="entry name" value="P-loop_NTPase"/>
</dbReference>
<keyword evidence="7" id="KW-1185">Reference proteome</keyword>
<evidence type="ECO:0000313" key="6">
    <source>
        <dbReference type="EMBL" id="RZM75005.1"/>
    </source>
</evidence>
<proteinExistence type="predicted"/>
<reference evidence="6 7" key="1">
    <citation type="submission" date="2018-11" db="EMBL/GenBank/DDBJ databases">
        <title>Whole genome sequencing of an environmental sample.</title>
        <authorList>
            <person name="Sarangi A.N."/>
            <person name="Singh D."/>
            <person name="Tripathy S."/>
        </authorList>
    </citation>
    <scope>NUCLEOTIDE SEQUENCE [LARGE SCALE GENOMIC DNA]</scope>
    <source>
        <strain evidence="6 7">Lakshadweep</strain>
    </source>
</reference>
<dbReference type="GO" id="GO:0005525">
    <property type="term" value="F:GTP binding"/>
    <property type="evidence" value="ECO:0007669"/>
    <property type="project" value="InterPro"/>
</dbReference>
<gene>
    <name evidence="6" type="ORF">DYY88_22050</name>
</gene>
<organism evidence="6 7">
    <name type="scientific">Leptolyngbya iicbica LK</name>
    <dbReference type="NCBI Taxonomy" id="2294035"/>
    <lineage>
        <taxon>Bacteria</taxon>
        <taxon>Bacillati</taxon>
        <taxon>Cyanobacteriota</taxon>
        <taxon>Cyanophyceae</taxon>
        <taxon>Leptolyngbyales</taxon>
        <taxon>Leptolyngbyaceae</taxon>
        <taxon>Leptolyngbya group</taxon>
        <taxon>Leptolyngbya</taxon>
        <taxon>Leptolyngbya iicbica</taxon>
    </lineage>
</organism>
<comment type="subcellular location">
    <subcellularLocation>
        <location evidence="1">Membrane</location>
        <topology evidence="1">Multi-pass membrane protein</topology>
    </subcellularLocation>
</comment>
<keyword evidence="3" id="KW-1133">Transmembrane helix</keyword>
<dbReference type="InterPro" id="IPR006073">
    <property type="entry name" value="GTP-bd"/>
</dbReference>
<evidence type="ECO:0000256" key="2">
    <source>
        <dbReference type="ARBA" id="ARBA00022692"/>
    </source>
</evidence>
<keyword evidence="4" id="KW-0472">Membrane</keyword>
<dbReference type="Gene3D" id="3.40.50.300">
    <property type="entry name" value="P-loop containing nucleotide triphosphate hydrolases"/>
    <property type="match status" value="1"/>
</dbReference>
<evidence type="ECO:0000256" key="3">
    <source>
        <dbReference type="ARBA" id="ARBA00022989"/>
    </source>
</evidence>
<dbReference type="GO" id="GO:0002098">
    <property type="term" value="P:tRNA wobble uridine modification"/>
    <property type="evidence" value="ECO:0007669"/>
    <property type="project" value="TreeGrafter"/>
</dbReference>
<protein>
    <submittedName>
        <fullName evidence="6">DUF697 domain-containing protein</fullName>
    </submittedName>
</protein>